<evidence type="ECO:0000256" key="1">
    <source>
        <dbReference type="SAM" id="MobiDB-lite"/>
    </source>
</evidence>
<evidence type="ECO:0000313" key="3">
    <source>
        <dbReference type="Proteomes" id="UP000777438"/>
    </source>
</evidence>
<feature type="region of interest" description="Disordered" evidence="1">
    <location>
        <begin position="1"/>
        <end position="45"/>
    </location>
</feature>
<proteinExistence type="predicted"/>
<keyword evidence="3" id="KW-1185">Reference proteome</keyword>
<feature type="compositionally biased region" description="Polar residues" evidence="1">
    <location>
        <begin position="1"/>
        <end position="18"/>
    </location>
</feature>
<organism evidence="2 3">
    <name type="scientific">Thelonectria olida</name>
    <dbReference type="NCBI Taxonomy" id="1576542"/>
    <lineage>
        <taxon>Eukaryota</taxon>
        <taxon>Fungi</taxon>
        <taxon>Dikarya</taxon>
        <taxon>Ascomycota</taxon>
        <taxon>Pezizomycotina</taxon>
        <taxon>Sordariomycetes</taxon>
        <taxon>Hypocreomycetidae</taxon>
        <taxon>Hypocreales</taxon>
        <taxon>Nectriaceae</taxon>
        <taxon>Thelonectria</taxon>
    </lineage>
</organism>
<dbReference type="Proteomes" id="UP000777438">
    <property type="component" value="Unassembled WGS sequence"/>
</dbReference>
<dbReference type="EMBL" id="JAGPYM010000004">
    <property type="protein sequence ID" value="KAH6895709.1"/>
    <property type="molecule type" value="Genomic_DNA"/>
</dbReference>
<name>A0A9P8WEN3_9HYPO</name>
<reference evidence="2 3" key="1">
    <citation type="journal article" date="2021" name="Nat. Commun.">
        <title>Genetic determinants of endophytism in the Arabidopsis root mycobiome.</title>
        <authorList>
            <person name="Mesny F."/>
            <person name="Miyauchi S."/>
            <person name="Thiergart T."/>
            <person name="Pickel B."/>
            <person name="Atanasova L."/>
            <person name="Karlsson M."/>
            <person name="Huettel B."/>
            <person name="Barry K.W."/>
            <person name="Haridas S."/>
            <person name="Chen C."/>
            <person name="Bauer D."/>
            <person name="Andreopoulos W."/>
            <person name="Pangilinan J."/>
            <person name="LaButti K."/>
            <person name="Riley R."/>
            <person name="Lipzen A."/>
            <person name="Clum A."/>
            <person name="Drula E."/>
            <person name="Henrissat B."/>
            <person name="Kohler A."/>
            <person name="Grigoriev I.V."/>
            <person name="Martin F.M."/>
            <person name="Hacquard S."/>
        </authorList>
    </citation>
    <scope>NUCLEOTIDE SEQUENCE [LARGE SCALE GENOMIC DNA]</scope>
    <source>
        <strain evidence="2 3">MPI-CAGE-CH-0241</strain>
    </source>
</reference>
<accession>A0A9P8WEN3</accession>
<sequence length="204" mass="22472">MLTLAAKSTSATPLSTHSPLKAPMRDPNTPEPPSNEEWSDGRSPTLFPAEGGFCPSLPCREIARHELYLPNQSSLDDREYSEGERTKELTWRGGGRGVPRLYFACLVRHKMARSFTNGNATTKKARRTNSTRSATANADAHFGAEPYRRQWASPLKWLGYISPACRKKTPGMTMADFARLLGNTLAHTTTEANSSNNKTTASPM</sequence>
<comment type="caution">
    <text evidence="2">The sequence shown here is derived from an EMBL/GenBank/DDBJ whole genome shotgun (WGS) entry which is preliminary data.</text>
</comment>
<protein>
    <submittedName>
        <fullName evidence="2">Uncharacterized protein</fullName>
    </submittedName>
</protein>
<dbReference type="AlphaFoldDB" id="A0A9P8WEN3"/>
<evidence type="ECO:0000313" key="2">
    <source>
        <dbReference type="EMBL" id="KAH6895709.1"/>
    </source>
</evidence>
<gene>
    <name evidence="2" type="ORF">B0T10DRAFT_455955</name>
</gene>